<dbReference type="RefSeq" id="WP_024486228.1">
    <property type="nucleotide sequence ID" value="NZ_CAMKJV010000007.1"/>
</dbReference>
<proteinExistence type="predicted"/>
<reference evidence="1" key="1">
    <citation type="submission" date="2019-05" db="EMBL/GenBank/DDBJ databases">
        <authorList>
            <consortium name="Pathogen Informatics"/>
        </authorList>
    </citation>
    <scope>NUCLEOTIDE SEQUENCE [LARGE SCALE GENOMIC DNA]</scope>
    <source>
        <strain evidence="1">NCTC12965</strain>
    </source>
</reference>
<dbReference type="AlphaFoldDB" id="A0A0F7HHZ7"/>
<gene>
    <name evidence="1" type="ORF">NCTC12965_07521</name>
</gene>
<sequence length="156" mass="17105">MKKTLLFLGMMSVGTIGVVTSAVAQDADNKNALKPAINLAELFAEKSTIWSTYPENDAYVFDRSEESYTVVAKRADGVVALVNKQESYTTPGKMVLMGTYFNCNKMTDATFYVEDVSVDDVAKQLADPAIDDPERVRGFDASMPVHDLYLVACPQS</sequence>
<protein>
    <submittedName>
        <fullName evidence="1">Uncharacterized protein</fullName>
    </submittedName>
</protein>
<name>A0A0F7HHZ7_SERFO</name>
<accession>A0A0F7HHZ7</accession>
<dbReference type="EMBL" id="CABEEZ010000148">
    <property type="protein sequence ID" value="VTR57772.1"/>
    <property type="molecule type" value="Genomic_DNA"/>
</dbReference>
<evidence type="ECO:0000313" key="1">
    <source>
        <dbReference type="EMBL" id="VTR57772.1"/>
    </source>
</evidence>
<dbReference type="KEGG" id="sfw:WN53_25185"/>
<organism evidence="1">
    <name type="scientific">Serratia fonticola</name>
    <dbReference type="NCBI Taxonomy" id="47917"/>
    <lineage>
        <taxon>Bacteria</taxon>
        <taxon>Pseudomonadati</taxon>
        <taxon>Pseudomonadota</taxon>
        <taxon>Gammaproteobacteria</taxon>
        <taxon>Enterobacterales</taxon>
        <taxon>Yersiniaceae</taxon>
        <taxon>Serratia</taxon>
    </lineage>
</organism>
<dbReference type="GeneID" id="30323481"/>